<evidence type="ECO:0000313" key="3">
    <source>
        <dbReference type="EMBL" id="MBB3974199.1"/>
    </source>
</evidence>
<dbReference type="Pfam" id="PF13202">
    <property type="entry name" value="EF-hand_5"/>
    <property type="match status" value="1"/>
</dbReference>
<reference evidence="3 4" key="1">
    <citation type="submission" date="2020-08" db="EMBL/GenBank/DDBJ databases">
        <title>Genomic Encyclopedia of Type Strains, Phase IV (KMG-IV): sequencing the most valuable type-strain genomes for metagenomic binning, comparative biology and taxonomic classification.</title>
        <authorList>
            <person name="Goeker M."/>
        </authorList>
    </citation>
    <scope>NUCLEOTIDE SEQUENCE [LARGE SCALE GENOMIC DNA]</scope>
    <source>
        <strain evidence="3 4">DSM 25481</strain>
    </source>
</reference>
<dbReference type="AlphaFoldDB" id="A0A7W6D1K2"/>
<keyword evidence="4" id="KW-1185">Reference proteome</keyword>
<dbReference type="InterPro" id="IPR011992">
    <property type="entry name" value="EF-hand-dom_pair"/>
</dbReference>
<sequence>MQTGKVAAALVASALLALTPALAAETMTKASGADILKKLNTDGDDTLEMTEVIALAQKTFGAINPDGDSTLEPDEVKGRVTEEEWKSVNKDGDETLEMDEWLTIARARFAQADANKDGKLTAAELDSKAGRGVVVMIVK</sequence>
<feature type="signal peptide" evidence="1">
    <location>
        <begin position="1"/>
        <end position="23"/>
    </location>
</feature>
<gene>
    <name evidence="3" type="ORF">GGR24_002880</name>
</gene>
<evidence type="ECO:0000313" key="4">
    <source>
        <dbReference type="Proteomes" id="UP000528964"/>
    </source>
</evidence>
<keyword evidence="1" id="KW-0732">Signal</keyword>
<dbReference type="EMBL" id="JACIDR010000005">
    <property type="protein sequence ID" value="MBB3974199.1"/>
    <property type="molecule type" value="Genomic_DNA"/>
</dbReference>
<dbReference type="RefSeq" id="WP_183396054.1">
    <property type="nucleotide sequence ID" value="NZ_JACIDR010000005.1"/>
</dbReference>
<feature type="chain" id="PRO_5030508072" description="EF-hand domain-containing protein" evidence="1">
    <location>
        <begin position="24"/>
        <end position="139"/>
    </location>
</feature>
<proteinExistence type="predicted"/>
<evidence type="ECO:0000259" key="2">
    <source>
        <dbReference type="Pfam" id="PF13202"/>
    </source>
</evidence>
<dbReference type="InterPro" id="IPR002048">
    <property type="entry name" value="EF_hand_dom"/>
</dbReference>
<dbReference type="GO" id="GO:0005509">
    <property type="term" value="F:calcium ion binding"/>
    <property type="evidence" value="ECO:0007669"/>
    <property type="project" value="InterPro"/>
</dbReference>
<evidence type="ECO:0000256" key="1">
    <source>
        <dbReference type="SAM" id="SignalP"/>
    </source>
</evidence>
<organism evidence="3 4">
    <name type="scientific">Hansschlegelia beijingensis</name>
    <dbReference type="NCBI Taxonomy" id="1133344"/>
    <lineage>
        <taxon>Bacteria</taxon>
        <taxon>Pseudomonadati</taxon>
        <taxon>Pseudomonadota</taxon>
        <taxon>Alphaproteobacteria</taxon>
        <taxon>Hyphomicrobiales</taxon>
        <taxon>Methylopilaceae</taxon>
        <taxon>Hansschlegelia</taxon>
    </lineage>
</organism>
<feature type="domain" description="EF-hand" evidence="2">
    <location>
        <begin position="107"/>
        <end position="125"/>
    </location>
</feature>
<comment type="caution">
    <text evidence="3">The sequence shown here is derived from an EMBL/GenBank/DDBJ whole genome shotgun (WGS) entry which is preliminary data.</text>
</comment>
<name>A0A7W6D1K2_9HYPH</name>
<dbReference type="InterPro" id="IPR018247">
    <property type="entry name" value="EF_Hand_1_Ca_BS"/>
</dbReference>
<dbReference type="SUPFAM" id="SSF47473">
    <property type="entry name" value="EF-hand"/>
    <property type="match status" value="1"/>
</dbReference>
<dbReference type="PROSITE" id="PS00018">
    <property type="entry name" value="EF_HAND_1"/>
    <property type="match status" value="1"/>
</dbReference>
<dbReference type="Proteomes" id="UP000528964">
    <property type="component" value="Unassembled WGS sequence"/>
</dbReference>
<accession>A0A7W6D1K2</accession>
<protein>
    <recommendedName>
        <fullName evidence="2">EF-hand domain-containing protein</fullName>
    </recommendedName>
</protein>
<dbReference type="Gene3D" id="1.10.238.10">
    <property type="entry name" value="EF-hand"/>
    <property type="match status" value="1"/>
</dbReference>